<dbReference type="UCSC" id="C55A1.6">
    <property type="organism name" value="c. elegans"/>
</dbReference>
<keyword evidence="1" id="KW-0732">Signal</keyword>
<dbReference type="KEGG" id="cel:CELE_C55A1.6"/>
<feature type="signal peptide" evidence="1">
    <location>
        <begin position="1"/>
        <end position="19"/>
    </location>
</feature>
<dbReference type="CTD" id="183827"/>
<dbReference type="PIR" id="T20247">
    <property type="entry name" value="T20247"/>
</dbReference>
<dbReference type="Proteomes" id="UP000001940">
    <property type="component" value="Chromosome V"/>
</dbReference>
<dbReference type="PaxDb" id="6239-C55A1.6"/>
<protein>
    <submittedName>
        <fullName evidence="2">DUF148 domain-containing protein</fullName>
    </submittedName>
</protein>
<dbReference type="PANTHER" id="PTHR33272">
    <property type="entry name" value="PROTEIN CBG22877-RELATED"/>
    <property type="match status" value="1"/>
</dbReference>
<dbReference type="PhylomeDB" id="O17712"/>
<gene>
    <name evidence="2 4" type="ORF">C55A1.6</name>
    <name evidence="2" type="ORF">CELE_C55A1.6</name>
</gene>
<feature type="chain" id="PRO_5004157466" evidence="1">
    <location>
        <begin position="20"/>
        <end position="104"/>
    </location>
</feature>
<evidence type="ECO:0000256" key="1">
    <source>
        <dbReference type="SAM" id="SignalP"/>
    </source>
</evidence>
<evidence type="ECO:0000313" key="2">
    <source>
        <dbReference type="EMBL" id="CAB04006.1"/>
    </source>
</evidence>
<organism evidence="2 3">
    <name type="scientific">Caenorhabditis elegans</name>
    <dbReference type="NCBI Taxonomy" id="6239"/>
    <lineage>
        <taxon>Eukaryota</taxon>
        <taxon>Metazoa</taxon>
        <taxon>Ecdysozoa</taxon>
        <taxon>Nematoda</taxon>
        <taxon>Chromadorea</taxon>
        <taxon>Rhabditida</taxon>
        <taxon>Rhabditina</taxon>
        <taxon>Rhabditomorpha</taxon>
        <taxon>Rhabditoidea</taxon>
        <taxon>Rhabditidae</taxon>
        <taxon>Peloderinae</taxon>
        <taxon>Caenorhabditis</taxon>
    </lineage>
</organism>
<dbReference type="Pfam" id="PF14747">
    <property type="entry name" value="DUF4473"/>
    <property type="match status" value="1"/>
</dbReference>
<proteinExistence type="evidence at protein level"/>
<keyword evidence="3" id="KW-1185">Reference proteome</keyword>
<sequence>MFHPLFIIFFAAITIATSAAPVNFPTVEESKTELKDAGMTQASIDQLSAFTQRFATGYPVVQSNKEASDKFIADYSADVQNFVKSMNEKDQTLYHNYLVKYGLA</sequence>
<dbReference type="GeneID" id="183827"/>
<dbReference type="AlphaFoldDB" id="O17712"/>
<keyword evidence="5" id="KW-1267">Proteomics identification</keyword>
<dbReference type="WormBase" id="C55A1.6">
    <property type="protein sequence ID" value="CE08992"/>
    <property type="gene ID" value="WBGene00008323"/>
</dbReference>
<accession>O17712</accession>
<dbReference type="AGR" id="WB:WBGene00008323"/>
<dbReference type="RefSeq" id="NP_506893.1">
    <property type="nucleotide sequence ID" value="NM_074492.2"/>
</dbReference>
<name>O17712_CAEEL</name>
<dbReference type="InterPro" id="IPR027913">
    <property type="entry name" value="DUF4473"/>
</dbReference>
<evidence type="ECO:0000313" key="3">
    <source>
        <dbReference type="Proteomes" id="UP000001940"/>
    </source>
</evidence>
<dbReference type="EMBL" id="BX284605">
    <property type="protein sequence ID" value="CAB04006.1"/>
    <property type="molecule type" value="Genomic_DNA"/>
</dbReference>
<dbReference type="OMA" id="FTQRFAT"/>
<dbReference type="HOGENOM" id="CLU_179530_0_0_1"/>
<dbReference type="SMR" id="O17712"/>
<evidence type="ECO:0007829" key="5">
    <source>
        <dbReference type="PeptideAtlas" id="O17712"/>
    </source>
</evidence>
<dbReference type="PANTHER" id="PTHR33272:SF3">
    <property type="entry name" value="DUF148 DOMAIN-CONTAINING PROTEIN-RELATED"/>
    <property type="match status" value="1"/>
</dbReference>
<dbReference type="PeptideAtlas" id="O17712"/>
<reference evidence="2 3" key="1">
    <citation type="journal article" date="1998" name="Science">
        <title>Genome sequence of the nematode C. elegans: a platform for investigating biology.</title>
        <authorList>
            <consortium name="The C. elegans sequencing consortium"/>
            <person name="Sulson J.E."/>
            <person name="Waterston R."/>
        </authorList>
    </citation>
    <scope>NUCLEOTIDE SEQUENCE [LARGE SCALE GENOMIC DNA]</scope>
    <source>
        <strain evidence="2 3">Bristol N2</strain>
    </source>
</reference>
<dbReference type="eggNOG" id="ENOG502TIFA">
    <property type="taxonomic scope" value="Eukaryota"/>
</dbReference>
<dbReference type="InParanoid" id="O17712"/>
<evidence type="ECO:0000313" key="4">
    <source>
        <dbReference type="WormBase" id="C55A1.6"/>
    </source>
</evidence>
<dbReference type="Bgee" id="WBGene00008323">
    <property type="expression patterns" value="Expressed in pharyngeal muscle cell (C elegans) and 3 other cell types or tissues"/>
</dbReference>